<evidence type="ECO:0000256" key="7">
    <source>
        <dbReference type="ARBA" id="ARBA00022882"/>
    </source>
</evidence>
<dbReference type="InParanoid" id="A0A0G4EBY3"/>
<keyword evidence="2" id="KW-0813">Transport</keyword>
<keyword evidence="12" id="KW-0407">Ion channel</keyword>
<feature type="compositionally biased region" description="Polar residues" evidence="13">
    <location>
        <begin position="290"/>
        <end position="302"/>
    </location>
</feature>
<evidence type="ECO:0000256" key="10">
    <source>
        <dbReference type="ARBA" id="ARBA00023136"/>
    </source>
</evidence>
<evidence type="ECO:0000256" key="11">
    <source>
        <dbReference type="ARBA" id="ARBA00023180"/>
    </source>
</evidence>
<dbReference type="PANTHER" id="PTHR45628:SF7">
    <property type="entry name" value="VOLTAGE-DEPENDENT CALCIUM CHANNEL TYPE A SUBUNIT ALPHA-1"/>
    <property type="match status" value="1"/>
</dbReference>
<feature type="region of interest" description="Disordered" evidence="13">
    <location>
        <begin position="1"/>
        <end position="25"/>
    </location>
</feature>
<evidence type="ECO:0000313" key="16">
    <source>
        <dbReference type="EMBL" id="CEL92820.1"/>
    </source>
</evidence>
<feature type="transmembrane region" description="Helical" evidence="14">
    <location>
        <begin position="719"/>
        <end position="744"/>
    </location>
</feature>
<keyword evidence="10 14" id="KW-0472">Membrane</keyword>
<feature type="compositionally biased region" description="Pro residues" evidence="13">
    <location>
        <begin position="182"/>
        <end position="193"/>
    </location>
</feature>
<evidence type="ECO:0000256" key="12">
    <source>
        <dbReference type="ARBA" id="ARBA00023303"/>
    </source>
</evidence>
<evidence type="ECO:0000256" key="4">
    <source>
        <dbReference type="ARBA" id="ARBA00022673"/>
    </source>
</evidence>
<feature type="region of interest" description="Disordered" evidence="13">
    <location>
        <begin position="285"/>
        <end position="311"/>
    </location>
</feature>
<dbReference type="Gene3D" id="1.20.120.350">
    <property type="entry name" value="Voltage-gated potassium channels. Chain C"/>
    <property type="match status" value="1"/>
</dbReference>
<dbReference type="SUPFAM" id="SSF81324">
    <property type="entry name" value="Voltage-gated potassium channels"/>
    <property type="match status" value="1"/>
</dbReference>
<evidence type="ECO:0000313" key="17">
    <source>
        <dbReference type="Proteomes" id="UP000041254"/>
    </source>
</evidence>
<dbReference type="PANTHER" id="PTHR45628">
    <property type="entry name" value="VOLTAGE-DEPENDENT CALCIUM CHANNEL TYPE A SUBUNIT ALPHA-1"/>
    <property type="match status" value="1"/>
</dbReference>
<keyword evidence="11" id="KW-0325">Glycoprotein</keyword>
<dbReference type="InterPro" id="IPR005821">
    <property type="entry name" value="Ion_trans_dom"/>
</dbReference>
<sequence>MRAHRRHTHSRSLSSEKIDVRHHRSRTTIGLSAGLAPYLKPAAGLRTKNEASPRQQRLEKECALAMSTMAQGFDVKVAADNSVEVIVPSLLLSRPLWVDMMPVSEISFTIMASPTFPADPPHLFCQTRFCFPSLVDGRDLIFDVMPAPWGSVSFDQIIRALPSFIDRVATCCPAANSSSDPPSTPATPAPMPLETPKSPYTLPPGFFRRRLPSMLETYIDPVSGLSIVPCFECSELQASREEKEKPLSFELQWTGRRVCRIDRRYLFLSEGALCCIEEVCKKGRAPSEGSEFTDNGTDSLQQAPREKGDVNESTTLNFGRALVRSGTDALEALGHLAMCGEVKFWGHLPLLEHVIRRGNEVTFVFGRSSHSNIPEEMMCADKQTLIMEVPKTFLRILEAHMAKLKCQWTTRDETEGPQRMIREVEFERRQLIVRIPSDSAPETLAKKTYTFTMKNTGLPFSRSATFDDVRLNGQTTCGREETAEEGVGRDRDISIITLQRPAEDATRSERIMWRMGRRIHKTIQPLTTWFQEAVEDGSRGMSRAIASPNRWQLFALGPTLETLSFSIILLNCIAVGLETSLRAQRAQRQSDEENPGEDWREHRYWEDVLRIIQYCCLASFVVEIAFKLVALGGKYFFTDRYNTIDLFILLITVPPWVIAWIIYRKHGGGGEHYATQAWRKLVILRVFRALRLARVLRHTAFFKELWMLTSGITYSLKTLLWGAFITALLLYVFAVFGTTMIAHAPMYRDCLQLRDEDDPECTNPRKCCVLKLKDGEDITREEAYEREYERDWRVQDHFGTVVQSMKTLFGIMTLDDWGETVEEVIETQPWMWLFFASFIAVSVFALTNLITAVLVESATHIAREDEAIEKERAFTKLRRTLMRLIDDFYDHGLHAGAPTRSSGTPLTHDVDMVSRATLRKVIASPELKPLLKVYEVHEPELALLVEELFDGRSHQTIRVDEFIFGVQNLRGPAKSKDLLHLMGNINANKEAIIKMHNEHKSLLRAQQRQVMASINELRDTLAVLSRDTCSIFTSDTLTTPGQGATVAPVRAMSPGRHRSPDSYGGCSGGGNFLDSISSPVRTSTETMGGGRGVTTGGHRNTTIHRYGGRGRRHR</sequence>
<dbReference type="Gene3D" id="1.10.287.70">
    <property type="match status" value="1"/>
</dbReference>
<dbReference type="Pfam" id="PF00520">
    <property type="entry name" value="Ion_trans"/>
    <property type="match status" value="1"/>
</dbReference>
<feature type="region of interest" description="Disordered" evidence="13">
    <location>
        <begin position="1040"/>
        <end position="1114"/>
    </location>
</feature>
<keyword evidence="6" id="KW-0106">Calcium</keyword>
<evidence type="ECO:0000259" key="15">
    <source>
        <dbReference type="Pfam" id="PF00520"/>
    </source>
</evidence>
<feature type="compositionally biased region" description="Basic residues" evidence="13">
    <location>
        <begin position="1"/>
        <end position="10"/>
    </location>
</feature>
<dbReference type="GO" id="GO:0005891">
    <property type="term" value="C:voltage-gated calcium channel complex"/>
    <property type="evidence" value="ECO:0007669"/>
    <property type="project" value="TreeGrafter"/>
</dbReference>
<feature type="region of interest" description="Disordered" evidence="13">
    <location>
        <begin position="174"/>
        <end position="195"/>
    </location>
</feature>
<keyword evidence="17" id="KW-1185">Reference proteome</keyword>
<accession>A0A0G4EBY3</accession>
<evidence type="ECO:0000256" key="2">
    <source>
        <dbReference type="ARBA" id="ARBA00022448"/>
    </source>
</evidence>
<keyword evidence="7" id="KW-0851">Voltage-gated channel</keyword>
<dbReference type="AlphaFoldDB" id="A0A0G4EBY3"/>
<evidence type="ECO:0000256" key="14">
    <source>
        <dbReference type="SAM" id="Phobius"/>
    </source>
</evidence>
<evidence type="ECO:0000256" key="3">
    <source>
        <dbReference type="ARBA" id="ARBA00022568"/>
    </source>
</evidence>
<dbReference type="SUPFAM" id="SSF54495">
    <property type="entry name" value="UBC-like"/>
    <property type="match status" value="1"/>
</dbReference>
<comment type="subcellular location">
    <subcellularLocation>
        <location evidence="1">Membrane</location>
        <topology evidence="1">Multi-pass membrane protein</topology>
    </subcellularLocation>
</comment>
<protein>
    <recommendedName>
        <fullName evidence="15">Ion transport domain-containing protein</fullName>
    </recommendedName>
</protein>
<proteinExistence type="predicted"/>
<dbReference type="OrthoDB" id="445736at2759"/>
<evidence type="ECO:0000256" key="5">
    <source>
        <dbReference type="ARBA" id="ARBA00022692"/>
    </source>
</evidence>
<dbReference type="GO" id="GO:0008331">
    <property type="term" value="F:high voltage-gated calcium channel activity"/>
    <property type="evidence" value="ECO:0007669"/>
    <property type="project" value="TreeGrafter"/>
</dbReference>
<dbReference type="InterPro" id="IPR016135">
    <property type="entry name" value="UBQ-conjugating_enzyme/RWD"/>
</dbReference>
<name>A0A0G4EBY3_VITBC</name>
<feature type="domain" description="Ion transport" evidence="15">
    <location>
        <begin position="560"/>
        <end position="863"/>
    </location>
</feature>
<feature type="transmembrane region" description="Helical" evidence="14">
    <location>
        <begin position="832"/>
        <end position="855"/>
    </location>
</feature>
<evidence type="ECO:0000256" key="13">
    <source>
        <dbReference type="SAM" id="MobiDB-lite"/>
    </source>
</evidence>
<keyword evidence="5 14" id="KW-0812">Transmembrane</keyword>
<keyword evidence="9" id="KW-0406">Ion transport</keyword>
<feature type="compositionally biased region" description="Polar residues" evidence="13">
    <location>
        <begin position="1074"/>
        <end position="1083"/>
    </location>
</feature>
<keyword evidence="8 14" id="KW-1133">Transmembrane helix</keyword>
<gene>
    <name evidence="16" type="ORF">Vbra_20127</name>
</gene>
<feature type="transmembrane region" description="Helical" evidence="14">
    <location>
        <begin position="644"/>
        <end position="663"/>
    </location>
</feature>
<dbReference type="VEuPathDB" id="CryptoDB:Vbra_20127"/>
<reference evidence="16 17" key="1">
    <citation type="submission" date="2014-11" db="EMBL/GenBank/DDBJ databases">
        <authorList>
            <person name="Zhu J."/>
            <person name="Qi W."/>
            <person name="Song R."/>
        </authorList>
    </citation>
    <scope>NUCLEOTIDE SEQUENCE [LARGE SCALE GENOMIC DNA]</scope>
</reference>
<evidence type="ECO:0000256" key="6">
    <source>
        <dbReference type="ARBA" id="ARBA00022837"/>
    </source>
</evidence>
<organism evidence="16 17">
    <name type="scientific">Vitrella brassicaformis (strain CCMP3155)</name>
    <dbReference type="NCBI Taxonomy" id="1169540"/>
    <lineage>
        <taxon>Eukaryota</taxon>
        <taxon>Sar</taxon>
        <taxon>Alveolata</taxon>
        <taxon>Colpodellida</taxon>
        <taxon>Vitrellaceae</taxon>
        <taxon>Vitrella</taxon>
    </lineage>
</organism>
<dbReference type="InterPro" id="IPR027359">
    <property type="entry name" value="Volt_channel_dom_sf"/>
</dbReference>
<dbReference type="STRING" id="1169540.A0A0G4EBY3"/>
<evidence type="ECO:0000256" key="8">
    <source>
        <dbReference type="ARBA" id="ARBA00022989"/>
    </source>
</evidence>
<keyword evidence="3" id="KW-0109">Calcium transport</keyword>
<dbReference type="Proteomes" id="UP000041254">
    <property type="component" value="Unassembled WGS sequence"/>
</dbReference>
<dbReference type="EMBL" id="CDMY01000113">
    <property type="protein sequence ID" value="CEL92820.1"/>
    <property type="molecule type" value="Genomic_DNA"/>
</dbReference>
<evidence type="ECO:0000256" key="1">
    <source>
        <dbReference type="ARBA" id="ARBA00004141"/>
    </source>
</evidence>
<evidence type="ECO:0000256" key="9">
    <source>
        <dbReference type="ARBA" id="ARBA00023065"/>
    </source>
</evidence>
<dbReference type="GO" id="GO:0098703">
    <property type="term" value="P:calcium ion import across plasma membrane"/>
    <property type="evidence" value="ECO:0007669"/>
    <property type="project" value="TreeGrafter"/>
</dbReference>
<feature type="transmembrane region" description="Helical" evidence="14">
    <location>
        <begin position="611"/>
        <end position="632"/>
    </location>
</feature>
<dbReference type="InterPro" id="IPR050599">
    <property type="entry name" value="VDCC_alpha-1_subunit"/>
</dbReference>
<keyword evidence="4" id="KW-0107">Calcium channel</keyword>